<gene>
    <name evidence="1" type="ORF">CRE_09312</name>
</gene>
<evidence type="ECO:0000313" key="1">
    <source>
        <dbReference type="EMBL" id="EFO95595.1"/>
    </source>
</evidence>
<reference evidence="1" key="1">
    <citation type="submission" date="2007-07" db="EMBL/GenBank/DDBJ databases">
        <title>PCAP assembly of the Caenorhabditis remanei genome.</title>
        <authorList>
            <consortium name="The Caenorhabditis remanei Sequencing Consortium"/>
            <person name="Wilson R.K."/>
        </authorList>
    </citation>
    <scope>NUCLEOTIDE SEQUENCE [LARGE SCALE GENOMIC DNA]</scope>
    <source>
        <strain evidence="1">PB4641</strain>
    </source>
</reference>
<dbReference type="AlphaFoldDB" id="E3LI38"/>
<proteinExistence type="predicted"/>
<keyword evidence="2" id="KW-1185">Reference proteome</keyword>
<protein>
    <submittedName>
        <fullName evidence="1">Uncharacterized protein</fullName>
    </submittedName>
</protein>
<dbReference type="Proteomes" id="UP000008281">
    <property type="component" value="Unassembled WGS sequence"/>
</dbReference>
<evidence type="ECO:0000313" key="2">
    <source>
        <dbReference type="Proteomes" id="UP000008281"/>
    </source>
</evidence>
<sequence length="73" mass="8697">MERFAETTEGLREHSIPKDLVFKVAIKDSLCYFFQIEDETIYTDPPIKQRNKKYIQQYEHLHQLRAPATPLLC</sequence>
<accession>E3LI38</accession>
<dbReference type="InParanoid" id="E3LI38"/>
<dbReference type="HOGENOM" id="CLU_2707176_0_0_1"/>
<name>E3LI38_CAERE</name>
<dbReference type="EMBL" id="DS268409">
    <property type="protein sequence ID" value="EFO95595.1"/>
    <property type="molecule type" value="Genomic_DNA"/>
</dbReference>
<organism evidence="2">
    <name type="scientific">Caenorhabditis remanei</name>
    <name type="common">Caenorhabditis vulgaris</name>
    <dbReference type="NCBI Taxonomy" id="31234"/>
    <lineage>
        <taxon>Eukaryota</taxon>
        <taxon>Metazoa</taxon>
        <taxon>Ecdysozoa</taxon>
        <taxon>Nematoda</taxon>
        <taxon>Chromadorea</taxon>
        <taxon>Rhabditida</taxon>
        <taxon>Rhabditina</taxon>
        <taxon>Rhabditomorpha</taxon>
        <taxon>Rhabditoidea</taxon>
        <taxon>Rhabditidae</taxon>
        <taxon>Peloderinae</taxon>
        <taxon>Caenorhabditis</taxon>
    </lineage>
</organism>